<dbReference type="PANTHER" id="PTHR31776">
    <property type="entry name" value="ALPHA-L-ARABINOFURANOSIDASE 1"/>
    <property type="match status" value="1"/>
</dbReference>
<protein>
    <submittedName>
        <fullName evidence="1">Uncharacterized protein</fullName>
    </submittedName>
</protein>
<evidence type="ECO:0000313" key="2">
    <source>
        <dbReference type="Proteomes" id="UP001497516"/>
    </source>
</evidence>
<dbReference type="EMBL" id="OZ034814">
    <property type="protein sequence ID" value="CAL1361997.1"/>
    <property type="molecule type" value="Genomic_DNA"/>
</dbReference>
<keyword evidence="2" id="KW-1185">Reference proteome</keyword>
<name>A0AAV2CZD1_9ROSI</name>
<dbReference type="GO" id="GO:0046556">
    <property type="term" value="F:alpha-L-arabinofuranosidase activity"/>
    <property type="evidence" value="ECO:0007669"/>
    <property type="project" value="TreeGrafter"/>
</dbReference>
<organism evidence="1 2">
    <name type="scientific">Linum trigynum</name>
    <dbReference type="NCBI Taxonomy" id="586398"/>
    <lineage>
        <taxon>Eukaryota</taxon>
        <taxon>Viridiplantae</taxon>
        <taxon>Streptophyta</taxon>
        <taxon>Embryophyta</taxon>
        <taxon>Tracheophyta</taxon>
        <taxon>Spermatophyta</taxon>
        <taxon>Magnoliopsida</taxon>
        <taxon>eudicotyledons</taxon>
        <taxon>Gunneridae</taxon>
        <taxon>Pentapetalae</taxon>
        <taxon>rosids</taxon>
        <taxon>fabids</taxon>
        <taxon>Malpighiales</taxon>
        <taxon>Linaceae</taxon>
        <taxon>Linum</taxon>
    </lineage>
</organism>
<accession>A0AAV2CZD1</accession>
<dbReference type="PANTHER" id="PTHR31776:SF0">
    <property type="entry name" value="ALPHA-L-ARABINOFURANOSIDASE 1"/>
    <property type="match status" value="1"/>
</dbReference>
<sequence>MDVLYDLESCPSGGVGVYNPGFWGMNIEGGKKYKLILYVRSLDSIDVSVLLTGSNGLRTLVTTIIKGPASAVSDWTKVETLLEAVSI</sequence>
<dbReference type="AlphaFoldDB" id="A0AAV2CZD1"/>
<proteinExistence type="predicted"/>
<dbReference type="InterPro" id="IPR051563">
    <property type="entry name" value="Glycosyl_Hydrolase_51"/>
</dbReference>
<reference evidence="1 2" key="1">
    <citation type="submission" date="2024-04" db="EMBL/GenBank/DDBJ databases">
        <authorList>
            <person name="Fracassetti M."/>
        </authorList>
    </citation>
    <scope>NUCLEOTIDE SEQUENCE [LARGE SCALE GENOMIC DNA]</scope>
</reference>
<gene>
    <name evidence="1" type="ORF">LTRI10_LOCUS9254</name>
</gene>
<evidence type="ECO:0000313" key="1">
    <source>
        <dbReference type="EMBL" id="CAL1361997.1"/>
    </source>
</evidence>
<dbReference type="Proteomes" id="UP001497516">
    <property type="component" value="Chromosome 10"/>
</dbReference>